<dbReference type="PANTHER" id="PTHR37984:SF12">
    <property type="entry name" value="RIBONUCLEASE H"/>
    <property type="match status" value="1"/>
</dbReference>
<evidence type="ECO:0000256" key="7">
    <source>
        <dbReference type="ARBA" id="ARBA00022918"/>
    </source>
</evidence>
<feature type="compositionally biased region" description="Polar residues" evidence="9">
    <location>
        <begin position="262"/>
        <end position="272"/>
    </location>
</feature>
<organism evidence="14 15">
    <name type="scientific">Cordylochernes scorpioides</name>
    <dbReference type="NCBI Taxonomy" id="51811"/>
    <lineage>
        <taxon>Eukaryota</taxon>
        <taxon>Metazoa</taxon>
        <taxon>Ecdysozoa</taxon>
        <taxon>Arthropoda</taxon>
        <taxon>Chelicerata</taxon>
        <taxon>Arachnida</taxon>
        <taxon>Pseudoscorpiones</taxon>
        <taxon>Cheliferoidea</taxon>
        <taxon>Chernetidae</taxon>
        <taxon>Cordylochernes</taxon>
    </lineage>
</organism>
<dbReference type="InterPro" id="IPR041588">
    <property type="entry name" value="Integrase_H2C2"/>
</dbReference>
<keyword evidence="8" id="KW-0863">Zinc-finger</keyword>
<dbReference type="InterPro" id="IPR041373">
    <property type="entry name" value="RT_RNaseH"/>
</dbReference>
<evidence type="ECO:0000259" key="11">
    <source>
        <dbReference type="PROSITE" id="PS50175"/>
    </source>
</evidence>
<evidence type="ECO:0000256" key="9">
    <source>
        <dbReference type="SAM" id="MobiDB-lite"/>
    </source>
</evidence>
<dbReference type="Pfam" id="PF17921">
    <property type="entry name" value="Integrase_H2C2"/>
    <property type="match status" value="3"/>
</dbReference>
<feature type="compositionally biased region" description="Basic and acidic residues" evidence="9">
    <location>
        <begin position="3355"/>
        <end position="3370"/>
    </location>
</feature>
<evidence type="ECO:0000259" key="13">
    <source>
        <dbReference type="PROSITE" id="PS50994"/>
    </source>
</evidence>
<dbReference type="Pfam" id="PF00078">
    <property type="entry name" value="RVT_1"/>
    <property type="match status" value="2"/>
</dbReference>
<dbReference type="SMART" id="SM00343">
    <property type="entry name" value="ZnF_C2HC"/>
    <property type="match status" value="3"/>
</dbReference>
<feature type="domain" description="Integrase catalytic" evidence="13">
    <location>
        <begin position="1889"/>
        <end position="2048"/>
    </location>
</feature>
<feature type="region of interest" description="Disordered" evidence="9">
    <location>
        <begin position="980"/>
        <end position="1000"/>
    </location>
</feature>
<feature type="domain" description="CCHC-type" evidence="10">
    <location>
        <begin position="2429"/>
        <end position="2445"/>
    </location>
</feature>
<feature type="domain" description="Integrase catalytic" evidence="13">
    <location>
        <begin position="691"/>
        <end position="781"/>
    </location>
</feature>
<dbReference type="InterPro" id="IPR050951">
    <property type="entry name" value="Retrovirus_Pol_polyprotein"/>
</dbReference>
<dbReference type="InterPro" id="IPR036397">
    <property type="entry name" value="RNaseH_sf"/>
</dbReference>
<evidence type="ECO:0000256" key="5">
    <source>
        <dbReference type="ARBA" id="ARBA00022759"/>
    </source>
</evidence>
<dbReference type="InterPro" id="IPR043128">
    <property type="entry name" value="Rev_trsase/Diguanyl_cyclase"/>
</dbReference>
<dbReference type="Gene3D" id="4.10.60.10">
    <property type="entry name" value="Zinc finger, CCHC-type"/>
    <property type="match status" value="1"/>
</dbReference>
<dbReference type="InterPro" id="IPR001969">
    <property type="entry name" value="Aspartic_peptidase_AS"/>
</dbReference>
<feature type="non-terminal residue" evidence="14">
    <location>
        <position position="1"/>
    </location>
</feature>
<dbReference type="EMBL" id="CP092868">
    <property type="protein sequence ID" value="UYV69342.1"/>
    <property type="molecule type" value="Genomic_DNA"/>
</dbReference>
<dbReference type="InterPro" id="IPR018061">
    <property type="entry name" value="Retropepsins"/>
</dbReference>
<dbReference type="EC" id="2.7.7.49" evidence="1"/>
<feature type="domain" description="Integrase catalytic" evidence="13">
    <location>
        <begin position="3196"/>
        <end position="3346"/>
    </location>
</feature>
<dbReference type="InterPro" id="IPR036875">
    <property type="entry name" value="Znf_CCHC_sf"/>
</dbReference>
<feature type="region of interest" description="Disordered" evidence="9">
    <location>
        <begin position="923"/>
        <end position="963"/>
    </location>
</feature>
<dbReference type="SUPFAM" id="SSF53098">
    <property type="entry name" value="Ribonuclease H-like"/>
    <property type="match status" value="3"/>
</dbReference>
<dbReference type="Gene3D" id="3.30.70.270">
    <property type="match status" value="5"/>
</dbReference>
<feature type="domain" description="Reverse transcriptase" evidence="12">
    <location>
        <begin position="1358"/>
        <end position="1537"/>
    </location>
</feature>
<evidence type="ECO:0000256" key="8">
    <source>
        <dbReference type="PROSITE-ProRule" id="PRU00047"/>
    </source>
</evidence>
<dbReference type="PANTHER" id="PTHR37984">
    <property type="entry name" value="PROTEIN CBG26694"/>
    <property type="match status" value="1"/>
</dbReference>
<dbReference type="InterPro" id="IPR043502">
    <property type="entry name" value="DNA/RNA_pol_sf"/>
</dbReference>
<dbReference type="Pfam" id="PF22938">
    <property type="entry name" value="Integrase_p58_C"/>
    <property type="match status" value="1"/>
</dbReference>
<dbReference type="InterPro" id="IPR001584">
    <property type="entry name" value="Integrase_cat-core"/>
</dbReference>
<dbReference type="Pfam" id="PF00077">
    <property type="entry name" value="RVP"/>
    <property type="match status" value="1"/>
</dbReference>
<dbReference type="Proteomes" id="UP001235939">
    <property type="component" value="Chromosome 06"/>
</dbReference>
<dbReference type="SUPFAM" id="SSF50630">
    <property type="entry name" value="Acid proteases"/>
    <property type="match status" value="1"/>
</dbReference>
<feature type="compositionally biased region" description="Basic and acidic residues" evidence="9">
    <location>
        <begin position="3426"/>
        <end position="3460"/>
    </location>
</feature>
<dbReference type="Pfam" id="PF00665">
    <property type="entry name" value="rve"/>
    <property type="match status" value="2"/>
</dbReference>
<evidence type="ECO:0000313" key="14">
    <source>
        <dbReference type="EMBL" id="UYV69342.1"/>
    </source>
</evidence>
<keyword evidence="3" id="KW-0548">Nucleotidyltransferase</keyword>
<evidence type="ECO:0000259" key="12">
    <source>
        <dbReference type="PROSITE" id="PS50878"/>
    </source>
</evidence>
<gene>
    <name evidence="14" type="ORF">LAZ67_6003274</name>
</gene>
<dbReference type="InterPro" id="IPR000477">
    <property type="entry name" value="RT_dom"/>
</dbReference>
<accession>A0ABY6KKG8</accession>
<dbReference type="Gene3D" id="3.30.420.10">
    <property type="entry name" value="Ribonuclease H-like superfamily/Ribonuclease H"/>
    <property type="match status" value="3"/>
</dbReference>
<dbReference type="InterPro" id="IPR001878">
    <property type="entry name" value="Znf_CCHC"/>
</dbReference>
<dbReference type="Gene3D" id="3.10.10.10">
    <property type="entry name" value="HIV Type 1 Reverse Transcriptase, subunit A, domain 1"/>
    <property type="match status" value="3"/>
</dbReference>
<keyword evidence="4" id="KW-0540">Nuclease</keyword>
<dbReference type="InterPro" id="IPR001995">
    <property type="entry name" value="Peptidase_A2_cat"/>
</dbReference>
<sequence length="3484" mass="403575">MAEESAKPQPGATIGRDANSDPVVLNPNIDIPKYDGTEDPRPWIESLEEIGFLYHWADYIISRYAAMNMIGSAKTWLNLHKISFTSWENFKSRLIEDFASDANKEEMKMRLNRMKQWNEPAIRFAEDILVLCNKVDPQMEEETKINWVIGGLKKEYSFALHLNPLKNTNELLEIFKKLHLFENNYQERVEKSKALYNGPRSPHSHHQEQWKNTPSFRRPYQNTSKPQAPTPRYYQNKPLPQVSAPRRSYTPNPEPKPVYPSETYNKKPNSNRNRTEDGRPICFKYNKPGHVARYFRVRIVRIVEEDPIVTQDKVEDEFRMDNGTEKSRPLLYADVSNSTKLNDVTVKDVYPIPRIDEVLDTLQASKYFSAIDLESGYWQVEVDEKDKEKTAFTTAHGLYEFNVMPFGLRNAPATFDRNMENMLGHFDPNAITYIHTDASNIGLGATLVQKFGDKEKVISYLSRTLSKPEQNYSTTEKECLAVVWSMSKLRPYLYGRHFKIVTDHHALCWLKNLKDPTGRLARWALKIQEYNFEIIHKSGKKHLDADGLSRGPLPGKEWDGDYERLFLNQIIDEKDDFIENIKENLSGNKRSITQNFKEENGCLYKKNPNPEGRAWLLVVPKKRRKEVMGEYHNHMLNGHLGVARTTYRLKNKYYWPSMLKDASEFVKTCHLCQRRKGSNHLPSGLLQPIPPANNPFERIGIDFVGVLPSTKRRRKWIIVLTDYYTKYGETKAVSEATVKEVSTFLIEHIILRHGAPRFLISERCTQFTSNLMKEKTLAHGIGFLYHWADYIIARYAAMNMTGSAKTWLNLHKASFTSWENIKIRLIQDFSLDANKEELRMKLNRMQHWNEPAIRFAEDILVLCNKVDPAMEEETKIDHVIGGLKKEYSFALYLNPPKTTDELLVVCKKMDSFEKKYRERVEKSRNLYNGPRYSRPQQQSRYVPPTATRNYQTPSRPQAPVSNNYKNDFPPTLRQYRNNLTQPFTPRRPYNPNFVPKPNLQRNTYNKSQEVSKNRTEDGRPICFKCNKPGHVARYCRVKFIRILEEDPTATQEKIEEKCQMNEISDKSGPRLYADIGTFEALVDTGADLSVVDLRTALDTGHGISKLAKTCAGPDGKKLDIVGSILLNIKIDDKALSHKFVILKTHLRTLIFGRDFLKKMNAKIDCKKEIIKYDLTNNHDISNYELKKIKSVEDTVIPELSIRLIKASIEAEDGEYVIEENNRMIQTNGLRLARSLLTVTDRKTHIWIMNPYPRPLKIMKDQTLAHGSLPAEVKFIEKLEQINNDEIQFQINKNLAPKEQEDLKQILSKYADLFSPRLGRTNLAKHRIDTEDAKPIKHKPYRVSPKERDIIKDQIDEMLKEGIIRPSSSPWSFPVILVKKRDGKFRFCVDYRKLNEVTVKDVYPIPRIDDVMDTLQGSKYFSAIDLRSGYWQVEIEEKDKEKTAFTTTHGLYEFNVMPFGLCNAPATFERNMDNVLGNLRWQICLCYLDDVIIYSSDFPTHLKRLEAVLKCFSESNLKLNDRKCRFASEELEILGHITNQQGIKPAEYNIKAVRDFPQPKKVKEVQSFLGMCSYYRKFIKDFSLIADPLTGLIRKNAQFTWTEKQEEAFQNLKKALINPPILGHFDPNAATYIHTDASNIGLGATLVQIICGEEKVISYLSRTLSKAEQNYSTTEKECLAVVWAISKLRPYLYGRHFKIITDHHALCWLKNLKDPTGRLARWALKIQEYDFDIIHKSGKKHMDADGLSREPLPETDWVEDYERLFLNQIINEEDEFIENVKKSLKGSKRAITQNFKEENGCLYKKNPNPEGRAWLLVVPKKRRKEIMSEFHNHMLNGHLGVARTTYRLKNKYHWPSMLKDVSEFVKTCHLCQSRKGSNQSPSGLLQPIPPANYPFERIGIDFVGPLPSTKRRRKWIIVLTDYYTRYAETKAVSEATVKEVSTFLIEHIFLRHGAPRFLISDRGSQFTSNLMKEVMKMCKVKHCFTTSYHPQTNGLTERLNRTLINMISMYVNTDQKNWDEILPFVTHAYNTTIQETTGYSPFFLLFGREPMSLLDDDNIPIDNNMNDYDEYIENYLDKIARTRQVVINNTEKTQERMKRNYDKKHNERIYEPGHLVAVWTPVRKIGKCEKLLRKYFGPYRILKKLSNVNYLIEPKDNPGQDPLIVHVSRLKPYFERIDEVTHEDVTTSGEGEVDTTVATSKERYTQVNESERTMMNIEQFNPNNGNEISSYLERFESYCIANDIVKVDKKKATFFSLCGRETYNLIRTLTSPKNPLETEWEEIVAGIKKYFDPTPNIIVQRFKFAKRLQMPNETISEFITALKKIAEKCEFPDVEDRLRDALVCGILNEGIQSMLLMNSMLTFKVAQEMALAHEAAVRNVAEIKDGKPQEEMNVMGRAVKVRRGNEKILKCFRCGYTNHREEKCFFKDKRCFKCQKLGHISRVCKNGNWRSDRNNCSIDEEAEATNGLFNINQVKDTSNMRSYMVKVRTSGRDMNMLIDSGTGKNIISEKTYIETWVKSERPRIEKDSTKLVQWDRQRLSILGKIKADVKVNKRSITMEFLVIEGPGPNLIGREAFDQIGIGFEWINYSDNVCQITEEFMDVFKDKLGQYRGPPIHIKIKTLGKPTFLRARTLPYAIRPKVEEALRKMEEQGILTPVEFTRFATPIVPVLKRDGSIRICGDYRSTVNTIVESDTFPVPAAAYLQVNLAGGKVFSKLDLKDAYQQLVVDEETAELLAINTHKGLFKVNRLPFGVSCAPGIFQRRMESLIAKIPGVVVYLDDILVTGKDEMEHDLRLREVLKSIQRMGLTLKKEKCEFKKSSLIFLGCRIDAEGIHPTEEKCEAIKNFPKPENKKELQSFLGLLNFYSKFLKDRTTVLEPLHRLLNKRNCWKWKEVEDRAFREAKNLIQSDLVLTPYDATKPLVLACDASPFGVGAVLSHVEERMERPIAFASRTMSQTERRYAQIDKEALAIIFGISKFYKYLYGRDFKIITDHKPLLGIFNLNKPIPQMLSQRMMRWSLTLASYSYQIEHRPGRMNANADALSRAPHERTSKETPEPVDVFLMETNEESPLEAKEVAKSTQEDSVLGIIVEWTRIGWPAHCPAEKFRPYFNRRNELSLHRECLLWGNRVVIPPVLQGRTLEQLHETHPGIVQMKAIARSHVWWPGMDKAIENKVERCENCQLVRNNPKPSPVHPWTAPVKPWSRIHVDYAGPFHGRTFLIVVDSMSKWPEAIIMDHCTATATVRVLRSLFAVHGLPDQVVSDNGRMFVGHEFQEFLRMNGVRHITSAPYHPQTNGQAERVVQTLKQLIRKNGWENISVTLPRALFAMRTTPHGTTGLTPAELLMGRRLTTRMNRLHPKESEDSENGKEHFQNRFKSQENVYARKYNGKGKWEPGKIKTVLGPRNYEVIMENGVTAKRHQDQLMRRVKEEVAEDVEKKEECNTERRREQMNDPNESQERLEETPGPSRPIRNRRLPEYLKDCVTNW</sequence>
<dbReference type="InterPro" id="IPR012337">
    <property type="entry name" value="RNaseH-like_sf"/>
</dbReference>
<dbReference type="InterPro" id="IPR005162">
    <property type="entry name" value="Retrotrans_gag_dom"/>
</dbReference>
<evidence type="ECO:0000256" key="2">
    <source>
        <dbReference type="ARBA" id="ARBA00022679"/>
    </source>
</evidence>
<dbReference type="PROSITE" id="PS50994">
    <property type="entry name" value="INTEGRASE"/>
    <property type="match status" value="3"/>
</dbReference>
<dbReference type="Pfam" id="PF17917">
    <property type="entry name" value="RT_RNaseH"/>
    <property type="match status" value="3"/>
</dbReference>
<dbReference type="PROSITE" id="PS50878">
    <property type="entry name" value="RT_POL"/>
    <property type="match status" value="2"/>
</dbReference>
<keyword evidence="15" id="KW-1185">Reference proteome</keyword>
<keyword evidence="2" id="KW-0808">Transferase</keyword>
<evidence type="ECO:0000256" key="6">
    <source>
        <dbReference type="ARBA" id="ARBA00022801"/>
    </source>
</evidence>
<dbReference type="Gene3D" id="2.40.70.10">
    <property type="entry name" value="Acid Proteases"/>
    <property type="match status" value="2"/>
</dbReference>
<feature type="region of interest" description="Disordered" evidence="9">
    <location>
        <begin position="195"/>
        <end position="281"/>
    </location>
</feature>
<evidence type="ECO:0000313" key="15">
    <source>
        <dbReference type="Proteomes" id="UP001235939"/>
    </source>
</evidence>
<dbReference type="SUPFAM" id="SSF57756">
    <property type="entry name" value="Retrovirus zinc finger-like domains"/>
    <property type="match status" value="1"/>
</dbReference>
<dbReference type="Pfam" id="PF03732">
    <property type="entry name" value="Retrotrans_gag"/>
    <property type="match status" value="1"/>
</dbReference>
<dbReference type="Gene3D" id="1.10.340.70">
    <property type="match status" value="3"/>
</dbReference>
<feature type="compositionally biased region" description="Polar residues" evidence="9">
    <location>
        <begin position="934"/>
        <end position="963"/>
    </location>
</feature>
<feature type="region of interest" description="Disordered" evidence="9">
    <location>
        <begin position="3355"/>
        <end position="3375"/>
    </location>
</feature>
<name>A0ABY6KKG8_9ARAC</name>
<feature type="region of interest" description="Disordered" evidence="9">
    <location>
        <begin position="1"/>
        <end position="33"/>
    </location>
</feature>
<feature type="domain" description="Peptidase A2" evidence="11">
    <location>
        <begin position="1078"/>
        <end position="1155"/>
    </location>
</feature>
<keyword evidence="8" id="KW-0479">Metal-binding</keyword>
<dbReference type="Pfam" id="PF00098">
    <property type="entry name" value="zf-CCHC"/>
    <property type="match status" value="1"/>
</dbReference>
<dbReference type="PROSITE" id="PS50158">
    <property type="entry name" value="ZF_CCHC"/>
    <property type="match status" value="2"/>
</dbReference>
<evidence type="ECO:0000259" key="10">
    <source>
        <dbReference type="PROSITE" id="PS50158"/>
    </source>
</evidence>
<feature type="region of interest" description="Disordered" evidence="9">
    <location>
        <begin position="3426"/>
        <end position="3473"/>
    </location>
</feature>
<protein>
    <recommendedName>
        <fullName evidence="1">RNA-directed DNA polymerase</fullName>
        <ecNumber evidence="1">2.7.7.49</ecNumber>
    </recommendedName>
</protein>
<keyword evidence="8" id="KW-0862">Zinc</keyword>
<dbReference type="SUPFAM" id="SSF56672">
    <property type="entry name" value="DNA/RNA polymerases"/>
    <property type="match status" value="3"/>
</dbReference>
<evidence type="ECO:0000256" key="4">
    <source>
        <dbReference type="ARBA" id="ARBA00022722"/>
    </source>
</evidence>
<proteinExistence type="predicted"/>
<dbReference type="PROSITE" id="PS00141">
    <property type="entry name" value="ASP_PROTEASE"/>
    <property type="match status" value="1"/>
</dbReference>
<dbReference type="InterPro" id="IPR054465">
    <property type="entry name" value="Integrase_p58-like_C"/>
</dbReference>
<keyword evidence="6" id="KW-0378">Hydrolase</keyword>
<reference evidence="14 15" key="1">
    <citation type="submission" date="2022-01" db="EMBL/GenBank/DDBJ databases">
        <title>A chromosomal length assembly of Cordylochernes scorpioides.</title>
        <authorList>
            <person name="Zeh D."/>
            <person name="Zeh J."/>
        </authorList>
    </citation>
    <scope>NUCLEOTIDE SEQUENCE [LARGE SCALE GENOMIC DNA]</scope>
    <source>
        <strain evidence="14">IN4F17</strain>
        <tissue evidence="14">Whole Body</tissue>
    </source>
</reference>
<evidence type="ECO:0000256" key="1">
    <source>
        <dbReference type="ARBA" id="ARBA00012493"/>
    </source>
</evidence>
<dbReference type="PROSITE" id="PS50175">
    <property type="entry name" value="ASP_PROT_RETROV"/>
    <property type="match status" value="1"/>
</dbReference>
<evidence type="ECO:0000256" key="3">
    <source>
        <dbReference type="ARBA" id="ARBA00022695"/>
    </source>
</evidence>
<feature type="domain" description="Reverse transcriptase" evidence="12">
    <location>
        <begin position="2649"/>
        <end position="2827"/>
    </location>
</feature>
<dbReference type="CDD" id="cd09274">
    <property type="entry name" value="RNase_HI_RT_Ty3"/>
    <property type="match status" value="3"/>
</dbReference>
<dbReference type="Gene3D" id="3.10.20.370">
    <property type="match status" value="1"/>
</dbReference>
<keyword evidence="5" id="KW-0255">Endonuclease</keyword>
<feature type="domain" description="CCHC-type" evidence="10">
    <location>
        <begin position="1022"/>
        <end position="1036"/>
    </location>
</feature>
<dbReference type="CDD" id="cd01647">
    <property type="entry name" value="RT_LTR"/>
    <property type="match status" value="3"/>
</dbReference>
<dbReference type="CDD" id="cd00303">
    <property type="entry name" value="retropepsin_like"/>
    <property type="match status" value="1"/>
</dbReference>
<dbReference type="InterPro" id="IPR021109">
    <property type="entry name" value="Peptidase_aspartic_dom_sf"/>
</dbReference>
<feature type="compositionally biased region" description="Polar residues" evidence="9">
    <location>
        <begin position="210"/>
        <end position="227"/>
    </location>
</feature>
<keyword evidence="7" id="KW-0695">RNA-directed DNA polymerase</keyword>